<dbReference type="EMBL" id="JAXCGZ010022682">
    <property type="protein sequence ID" value="KAK7027376.1"/>
    <property type="molecule type" value="Genomic_DNA"/>
</dbReference>
<protein>
    <submittedName>
        <fullName evidence="2">Uncharacterized protein</fullName>
    </submittedName>
</protein>
<keyword evidence="3" id="KW-1185">Reference proteome</keyword>
<evidence type="ECO:0000256" key="1">
    <source>
        <dbReference type="SAM" id="MobiDB-lite"/>
    </source>
</evidence>
<organism evidence="2 3">
    <name type="scientific">Halocaridina rubra</name>
    <name type="common">Hawaiian red shrimp</name>
    <dbReference type="NCBI Taxonomy" id="373956"/>
    <lineage>
        <taxon>Eukaryota</taxon>
        <taxon>Metazoa</taxon>
        <taxon>Ecdysozoa</taxon>
        <taxon>Arthropoda</taxon>
        <taxon>Crustacea</taxon>
        <taxon>Multicrustacea</taxon>
        <taxon>Malacostraca</taxon>
        <taxon>Eumalacostraca</taxon>
        <taxon>Eucarida</taxon>
        <taxon>Decapoda</taxon>
        <taxon>Pleocyemata</taxon>
        <taxon>Caridea</taxon>
        <taxon>Atyoidea</taxon>
        <taxon>Atyidae</taxon>
        <taxon>Halocaridina</taxon>
    </lineage>
</organism>
<accession>A0AAN8WBL6</accession>
<feature type="non-terminal residue" evidence="2">
    <location>
        <position position="1"/>
    </location>
</feature>
<evidence type="ECO:0000313" key="3">
    <source>
        <dbReference type="Proteomes" id="UP001381693"/>
    </source>
</evidence>
<feature type="region of interest" description="Disordered" evidence="1">
    <location>
        <begin position="1"/>
        <end position="21"/>
    </location>
</feature>
<feature type="non-terminal residue" evidence="2">
    <location>
        <position position="59"/>
    </location>
</feature>
<comment type="caution">
    <text evidence="2">The sequence shown here is derived from an EMBL/GenBank/DDBJ whole genome shotgun (WGS) entry which is preliminary data.</text>
</comment>
<evidence type="ECO:0000313" key="2">
    <source>
        <dbReference type="EMBL" id="KAK7027376.1"/>
    </source>
</evidence>
<reference evidence="2 3" key="1">
    <citation type="submission" date="2023-11" db="EMBL/GenBank/DDBJ databases">
        <title>Halocaridina rubra genome assembly.</title>
        <authorList>
            <person name="Smith C."/>
        </authorList>
    </citation>
    <scope>NUCLEOTIDE SEQUENCE [LARGE SCALE GENOMIC DNA]</scope>
    <source>
        <strain evidence="2">EP-1</strain>
        <tissue evidence="2">Whole</tissue>
    </source>
</reference>
<sequence length="59" mass="6464">QAPLDRGWSGDGGDNMAQLMDSPPIRDILFIPEMSEIVPGGDGEGKTKHSLCIRQQNQR</sequence>
<dbReference type="Proteomes" id="UP001381693">
    <property type="component" value="Unassembled WGS sequence"/>
</dbReference>
<proteinExistence type="predicted"/>
<dbReference type="AlphaFoldDB" id="A0AAN8WBL6"/>
<name>A0AAN8WBL6_HALRR</name>
<feature type="region of interest" description="Disordered" evidence="1">
    <location>
        <begin position="36"/>
        <end position="59"/>
    </location>
</feature>
<gene>
    <name evidence="2" type="ORF">SK128_016534</name>
</gene>